<feature type="compositionally biased region" description="Polar residues" evidence="1">
    <location>
        <begin position="45"/>
        <end position="55"/>
    </location>
</feature>
<evidence type="ECO:0000256" key="1">
    <source>
        <dbReference type="SAM" id="MobiDB-lite"/>
    </source>
</evidence>
<keyword evidence="3" id="KW-1185">Reference proteome</keyword>
<reference evidence="2" key="1">
    <citation type="submission" date="2017-07" db="EMBL/GenBank/DDBJ databases">
        <title>Taro Niue Genome Assembly and Annotation.</title>
        <authorList>
            <person name="Atibalentja N."/>
            <person name="Keating K."/>
            <person name="Fields C.J."/>
        </authorList>
    </citation>
    <scope>NUCLEOTIDE SEQUENCE</scope>
    <source>
        <strain evidence="2">Niue_2</strain>
        <tissue evidence="2">Leaf</tissue>
    </source>
</reference>
<proteinExistence type="predicted"/>
<name>A0A843XE67_COLES</name>
<protein>
    <submittedName>
        <fullName evidence="2">Uncharacterized protein</fullName>
    </submittedName>
</protein>
<accession>A0A843XE67</accession>
<feature type="compositionally biased region" description="Polar residues" evidence="1">
    <location>
        <begin position="82"/>
        <end position="94"/>
    </location>
</feature>
<comment type="caution">
    <text evidence="2">The sequence shown here is derived from an EMBL/GenBank/DDBJ whole genome shotgun (WGS) entry which is preliminary data.</text>
</comment>
<evidence type="ECO:0000313" key="2">
    <source>
        <dbReference type="EMBL" id="MQM17562.1"/>
    </source>
</evidence>
<gene>
    <name evidence="2" type="ORF">Taro_050535</name>
</gene>
<sequence length="111" mass="12676">MATQTATRMRPSKVPRQPDRRQENKPLEHEQRVPPQAPKLGKMQHSCSNDRNNTANRKDSPQETCQKLPTRNRKPQRVEQATPATNPQGTGTQNIEKRNPLKVQYPTTPMA</sequence>
<dbReference type="AlphaFoldDB" id="A0A843XE67"/>
<organism evidence="2 3">
    <name type="scientific">Colocasia esculenta</name>
    <name type="common">Wild taro</name>
    <name type="synonym">Arum esculentum</name>
    <dbReference type="NCBI Taxonomy" id="4460"/>
    <lineage>
        <taxon>Eukaryota</taxon>
        <taxon>Viridiplantae</taxon>
        <taxon>Streptophyta</taxon>
        <taxon>Embryophyta</taxon>
        <taxon>Tracheophyta</taxon>
        <taxon>Spermatophyta</taxon>
        <taxon>Magnoliopsida</taxon>
        <taxon>Liliopsida</taxon>
        <taxon>Araceae</taxon>
        <taxon>Aroideae</taxon>
        <taxon>Colocasieae</taxon>
        <taxon>Colocasia</taxon>
    </lineage>
</organism>
<dbReference type="EMBL" id="NMUH01007624">
    <property type="protein sequence ID" value="MQM17562.1"/>
    <property type="molecule type" value="Genomic_DNA"/>
</dbReference>
<feature type="compositionally biased region" description="Basic and acidic residues" evidence="1">
    <location>
        <begin position="16"/>
        <end position="32"/>
    </location>
</feature>
<evidence type="ECO:0000313" key="3">
    <source>
        <dbReference type="Proteomes" id="UP000652761"/>
    </source>
</evidence>
<feature type="region of interest" description="Disordered" evidence="1">
    <location>
        <begin position="1"/>
        <end position="111"/>
    </location>
</feature>
<dbReference type="Proteomes" id="UP000652761">
    <property type="component" value="Unassembled WGS sequence"/>
</dbReference>